<gene>
    <name evidence="1" type="ORF">KO508_05960</name>
</gene>
<name>A0ABS6A5U8_9GAMM</name>
<accession>A0ABS6A5U8</accession>
<dbReference type="EMBL" id="JAHKPV010000006">
    <property type="protein sequence ID" value="MBU2873552.1"/>
    <property type="molecule type" value="Genomic_DNA"/>
</dbReference>
<sequence length="246" mass="28161">MDRYFTPKSLSPEELSEMLKRTLFALTIAMVLLSTNSLAEPFTLSHAPHPAIKSIYIPILKEVYSELQMAVEFQEMSTHRGLVEANARHVDGDVARFSEALQDYPNLMAVPTALDRAEIILLCVREVECSDNALRDPKNRILIPTETAVVRRFIATYPANFMPVSHSLIKSQEMLSIGRFKYALYVSSELHPHQAKTEEYNLNWAVLESFPIYHVLHKDHKALADAVAPVLSRVLERYRREQQLRQ</sequence>
<evidence type="ECO:0000313" key="2">
    <source>
        <dbReference type="Proteomes" id="UP000753376"/>
    </source>
</evidence>
<organism evidence="1 2">
    <name type="scientific">Marinobacter salexigens</name>
    <dbReference type="NCBI Taxonomy" id="1925763"/>
    <lineage>
        <taxon>Bacteria</taxon>
        <taxon>Pseudomonadati</taxon>
        <taxon>Pseudomonadota</taxon>
        <taxon>Gammaproteobacteria</taxon>
        <taxon>Pseudomonadales</taxon>
        <taxon>Marinobacteraceae</taxon>
        <taxon>Marinobacter</taxon>
    </lineage>
</organism>
<dbReference type="Proteomes" id="UP000753376">
    <property type="component" value="Unassembled WGS sequence"/>
</dbReference>
<reference evidence="1 2" key="1">
    <citation type="submission" date="2021-05" db="EMBL/GenBank/DDBJ databases">
        <title>Draft genomes of bacteria isolated from model marine particles.</title>
        <authorList>
            <person name="Datta M.S."/>
            <person name="Schwartzman J.A."/>
            <person name="Enke T.N."/>
            <person name="Saavedra J."/>
            <person name="Cermak N."/>
            <person name="Cordero O.X."/>
        </authorList>
    </citation>
    <scope>NUCLEOTIDE SEQUENCE [LARGE SCALE GENOMIC DNA]</scope>
    <source>
        <strain evidence="1 2">D2M19</strain>
    </source>
</reference>
<evidence type="ECO:0000313" key="1">
    <source>
        <dbReference type="EMBL" id="MBU2873552.1"/>
    </source>
</evidence>
<keyword evidence="2" id="KW-1185">Reference proteome</keyword>
<proteinExistence type="predicted"/>
<protein>
    <submittedName>
        <fullName evidence="1">Uncharacterized protein</fullName>
    </submittedName>
</protein>
<dbReference type="RefSeq" id="WP_216007443.1">
    <property type="nucleotide sequence ID" value="NZ_JAHKPV010000006.1"/>
</dbReference>
<comment type="caution">
    <text evidence="1">The sequence shown here is derived from an EMBL/GenBank/DDBJ whole genome shotgun (WGS) entry which is preliminary data.</text>
</comment>